<protein>
    <submittedName>
        <fullName evidence="1">Uncharacterized protein</fullName>
    </submittedName>
</protein>
<proteinExistence type="predicted"/>
<comment type="caution">
    <text evidence="1">The sequence shown here is derived from an EMBL/GenBank/DDBJ whole genome shotgun (WGS) entry which is preliminary data.</text>
</comment>
<gene>
    <name evidence="1" type="ORF">AKJ41_03580</name>
</gene>
<keyword evidence="2" id="KW-1185">Reference proteome</keyword>
<dbReference type="EMBL" id="LHXV01000039">
    <property type="protein sequence ID" value="KXB00859.1"/>
    <property type="molecule type" value="Genomic_DNA"/>
</dbReference>
<organism evidence="1 2">
    <name type="scientific">candidate division MSBL1 archaeon SCGC-AAA259O05</name>
    <dbReference type="NCBI Taxonomy" id="1698271"/>
    <lineage>
        <taxon>Archaea</taxon>
        <taxon>Methanobacteriati</taxon>
        <taxon>Methanobacteriota</taxon>
        <taxon>candidate division MSBL1</taxon>
    </lineage>
</organism>
<evidence type="ECO:0000313" key="2">
    <source>
        <dbReference type="Proteomes" id="UP000070344"/>
    </source>
</evidence>
<dbReference type="Pfam" id="PF09887">
    <property type="entry name" value="DUF2114"/>
    <property type="match status" value="1"/>
</dbReference>
<sequence>MKTSGRTVTCFIELESVISRGVLIAMDPNLEDIVRLEEVKLSTPGAIESRNSGTYELVSGLSLSQEDLERIVSQLLSMLLEKSGISAGEIDLLSAYSDAFARFEDPREEKELVQKILESCRTQLSGNPVLLEPEKSTVAANEPKSRMVATGANVILKSREGLNVKPNIFLDLSTCFSGLAYTSNIDHNVEVLISGLGATILDALARGHPDVNSQYNSTLEISDPSGATYEEESSRLASQVADLIRIRRVPSGTKKVGRVPVDVGESYNEKIKLIGCDVGKNGSGLEKITEIGRRASSYGTATIQRVIDLSFARIISKMIRILYEEGIIETDNALCVSGREDFSKSKHKEVLNLLTEMGFEKIAERTVFVKNPACYYGIVRA</sequence>
<dbReference type="Proteomes" id="UP000070344">
    <property type="component" value="Unassembled WGS sequence"/>
</dbReference>
<reference evidence="1 2" key="1">
    <citation type="journal article" date="2016" name="Sci. Rep.">
        <title>Metabolic traits of an uncultured archaeal lineage -MSBL1- from brine pools of the Red Sea.</title>
        <authorList>
            <person name="Mwirichia R."/>
            <person name="Alam I."/>
            <person name="Rashid M."/>
            <person name="Vinu M."/>
            <person name="Ba-Alawi W."/>
            <person name="Anthony Kamau A."/>
            <person name="Kamanda Ngugi D."/>
            <person name="Goker M."/>
            <person name="Klenk H.P."/>
            <person name="Bajic V."/>
            <person name="Stingl U."/>
        </authorList>
    </citation>
    <scope>NUCLEOTIDE SEQUENCE [LARGE SCALE GENOMIC DNA]</scope>
    <source>
        <strain evidence="1">SCGC-AAA259O05</strain>
    </source>
</reference>
<accession>A0A133V348</accession>
<name>A0A133V348_9EURY</name>
<dbReference type="InterPro" id="IPR008303">
    <property type="entry name" value="Methan_mark_14"/>
</dbReference>
<evidence type="ECO:0000313" key="1">
    <source>
        <dbReference type="EMBL" id="KXB00859.1"/>
    </source>
</evidence>
<dbReference type="AlphaFoldDB" id="A0A133V348"/>